<reference evidence="1" key="1">
    <citation type="journal article" date="2018" name="Genome Biol.">
        <title>SKESA: strategic k-mer extension for scrupulous assemblies.</title>
        <authorList>
            <person name="Souvorov A."/>
            <person name="Agarwala R."/>
            <person name="Lipman D.J."/>
        </authorList>
    </citation>
    <scope>NUCLEOTIDE SEQUENCE</scope>
    <source>
        <strain evidence="1">AZ00058701</strain>
    </source>
</reference>
<dbReference type="EMBL" id="DACWHX010000042">
    <property type="protein sequence ID" value="HAU1881699.1"/>
    <property type="molecule type" value="Genomic_DNA"/>
</dbReference>
<reference evidence="1" key="2">
    <citation type="submission" date="2019-10" db="EMBL/GenBank/DDBJ databases">
        <authorList>
            <consortium name="NCBI Pathogen Detection Project"/>
        </authorList>
    </citation>
    <scope>NUCLEOTIDE SEQUENCE</scope>
    <source>
        <strain evidence="1">AZ00058701</strain>
    </source>
</reference>
<dbReference type="RefSeq" id="WP_010948205.1">
    <property type="nucleotide sequence ID" value="NZ_BBUG01000041.1"/>
</dbReference>
<dbReference type="AlphaFoldDB" id="A0AAN5PKT8"/>
<organism evidence="1 2">
    <name type="scientific">Legionella pneumophila</name>
    <dbReference type="NCBI Taxonomy" id="446"/>
    <lineage>
        <taxon>Bacteria</taxon>
        <taxon>Pseudomonadati</taxon>
        <taxon>Pseudomonadota</taxon>
        <taxon>Gammaproteobacteria</taxon>
        <taxon>Legionellales</taxon>
        <taxon>Legionellaceae</taxon>
        <taxon>Legionella</taxon>
    </lineage>
</organism>
<dbReference type="SUPFAM" id="SSF52777">
    <property type="entry name" value="CoA-dependent acyltransferases"/>
    <property type="match status" value="1"/>
</dbReference>
<sequence>MKPLSRKLGYWEELCQWRTILIYDQHGNSHEILLIAGHNIGDGVSVAYFFHTLFRIYHKSDSNPSLPLYPPVEELVQHKKGKNLLCLLHFCLLRFITRIMSLLASE</sequence>
<gene>
    <name evidence="1" type="ORF">JBJ86_15780</name>
</gene>
<proteinExistence type="predicted"/>
<evidence type="ECO:0000313" key="2">
    <source>
        <dbReference type="Proteomes" id="UP000866496"/>
    </source>
</evidence>
<protein>
    <submittedName>
        <fullName evidence="1">Uncharacterized protein</fullName>
    </submittedName>
</protein>
<dbReference type="GeneID" id="57036500"/>
<accession>A0AAN5PKT8</accession>
<evidence type="ECO:0000313" key="1">
    <source>
        <dbReference type="EMBL" id="HAU1881699.1"/>
    </source>
</evidence>
<dbReference type="Proteomes" id="UP000866496">
    <property type="component" value="Unassembled WGS sequence"/>
</dbReference>
<name>A0AAN5PKT8_LEGPN</name>
<comment type="caution">
    <text evidence="1">The sequence shown here is derived from an EMBL/GenBank/DDBJ whole genome shotgun (WGS) entry which is preliminary data.</text>
</comment>